<accession>A0A833V9Q9</accession>
<dbReference type="AlphaFoldDB" id="A0A833V9Q9"/>
<dbReference type="OrthoDB" id="600479at2759"/>
<evidence type="ECO:0000313" key="2">
    <source>
        <dbReference type="Proteomes" id="UP000623129"/>
    </source>
</evidence>
<dbReference type="PANTHER" id="PTHR47570">
    <property type="entry name" value="ZINC ION BINDING PROTEIN"/>
    <property type="match status" value="1"/>
</dbReference>
<sequence>MASLHYLLNPCTGLWLHFTVPIHGKDSDWSNKKQLFTCAQFIGGDGGDLGLHLFKSEQDALKVSLPVETKPAPNVEILRIIFEKESLLYASNKRMVASLALEPSGIDWYLIIDVARGTSNGGEITLVHPFSEICL</sequence>
<dbReference type="EMBL" id="SWLB01000014">
    <property type="protein sequence ID" value="KAF3330056.1"/>
    <property type="molecule type" value="Genomic_DNA"/>
</dbReference>
<evidence type="ECO:0000313" key="1">
    <source>
        <dbReference type="EMBL" id="KAF3330056.1"/>
    </source>
</evidence>
<reference evidence="1" key="1">
    <citation type="submission" date="2020-01" db="EMBL/GenBank/DDBJ databases">
        <title>Genome sequence of Kobresia littledalei, the first chromosome-level genome in the family Cyperaceae.</title>
        <authorList>
            <person name="Qu G."/>
        </authorList>
    </citation>
    <scope>NUCLEOTIDE SEQUENCE</scope>
    <source>
        <strain evidence="1">C.B.Clarke</strain>
        <tissue evidence="1">Leaf</tissue>
    </source>
</reference>
<keyword evidence="2" id="KW-1185">Reference proteome</keyword>
<protein>
    <submittedName>
        <fullName evidence="1">Uncharacterized protein</fullName>
    </submittedName>
</protein>
<proteinExistence type="predicted"/>
<organism evidence="1 2">
    <name type="scientific">Carex littledalei</name>
    <dbReference type="NCBI Taxonomy" id="544730"/>
    <lineage>
        <taxon>Eukaryota</taxon>
        <taxon>Viridiplantae</taxon>
        <taxon>Streptophyta</taxon>
        <taxon>Embryophyta</taxon>
        <taxon>Tracheophyta</taxon>
        <taxon>Spermatophyta</taxon>
        <taxon>Magnoliopsida</taxon>
        <taxon>Liliopsida</taxon>
        <taxon>Poales</taxon>
        <taxon>Cyperaceae</taxon>
        <taxon>Cyperoideae</taxon>
        <taxon>Cariceae</taxon>
        <taxon>Carex</taxon>
        <taxon>Carex subgen. Euthyceras</taxon>
    </lineage>
</organism>
<name>A0A833V9Q9_9POAL</name>
<dbReference type="PANTHER" id="PTHR47570:SF2">
    <property type="entry name" value="MYND-TYPE DOMAIN-CONTAINING PROTEIN"/>
    <property type="match status" value="1"/>
</dbReference>
<dbReference type="Proteomes" id="UP000623129">
    <property type="component" value="Unassembled WGS sequence"/>
</dbReference>
<comment type="caution">
    <text evidence="1">The sequence shown here is derived from an EMBL/GenBank/DDBJ whole genome shotgun (WGS) entry which is preliminary data.</text>
</comment>
<gene>
    <name evidence="1" type="ORF">FCM35_KLT05387</name>
</gene>